<accession>A0AAW1UCL2</accession>
<proteinExistence type="predicted"/>
<gene>
    <name evidence="1" type="ORF">WA026_019485</name>
</gene>
<dbReference type="EMBL" id="JARQZJ010000043">
    <property type="protein sequence ID" value="KAK9877805.1"/>
    <property type="molecule type" value="Genomic_DNA"/>
</dbReference>
<comment type="caution">
    <text evidence="1">The sequence shown here is derived from an EMBL/GenBank/DDBJ whole genome shotgun (WGS) entry which is preliminary data.</text>
</comment>
<evidence type="ECO:0000313" key="2">
    <source>
        <dbReference type="Proteomes" id="UP001431783"/>
    </source>
</evidence>
<organism evidence="1 2">
    <name type="scientific">Henosepilachna vigintioctopunctata</name>
    <dbReference type="NCBI Taxonomy" id="420089"/>
    <lineage>
        <taxon>Eukaryota</taxon>
        <taxon>Metazoa</taxon>
        <taxon>Ecdysozoa</taxon>
        <taxon>Arthropoda</taxon>
        <taxon>Hexapoda</taxon>
        <taxon>Insecta</taxon>
        <taxon>Pterygota</taxon>
        <taxon>Neoptera</taxon>
        <taxon>Endopterygota</taxon>
        <taxon>Coleoptera</taxon>
        <taxon>Polyphaga</taxon>
        <taxon>Cucujiformia</taxon>
        <taxon>Coccinelloidea</taxon>
        <taxon>Coccinellidae</taxon>
        <taxon>Epilachninae</taxon>
        <taxon>Epilachnini</taxon>
        <taxon>Henosepilachna</taxon>
    </lineage>
</organism>
<name>A0AAW1UCL2_9CUCU</name>
<keyword evidence="2" id="KW-1185">Reference proteome</keyword>
<dbReference type="AlphaFoldDB" id="A0AAW1UCL2"/>
<dbReference type="Proteomes" id="UP001431783">
    <property type="component" value="Unassembled WGS sequence"/>
</dbReference>
<evidence type="ECO:0000313" key="1">
    <source>
        <dbReference type="EMBL" id="KAK9877805.1"/>
    </source>
</evidence>
<sequence>MISFIVSTKYITECLQLKGWSFEGVYVVDYDVFVFRQEKCGSDDIFLVIIGYKYKDICFRSTRSVIEVGSSSEIIGTLYHISGGGSNEPLSYSRGVLSFGERFTIFLEGEVTNPYPTPEGFLALGSVGPYDILIKKGGRTLYHISGGEVTNPYPTPEGFLALGSVGPYDILIKKGGREITVWCLKEYRSPLMSWI</sequence>
<reference evidence="1 2" key="1">
    <citation type="submission" date="2023-03" db="EMBL/GenBank/DDBJ databases">
        <title>Genome insight into feeding habits of ladybird beetles.</title>
        <authorList>
            <person name="Li H.-S."/>
            <person name="Huang Y.-H."/>
            <person name="Pang H."/>
        </authorList>
    </citation>
    <scope>NUCLEOTIDE SEQUENCE [LARGE SCALE GENOMIC DNA]</scope>
    <source>
        <strain evidence="1">SYSU_2023b</strain>
        <tissue evidence="1">Whole body</tissue>
    </source>
</reference>
<protein>
    <submittedName>
        <fullName evidence="1">Uncharacterized protein</fullName>
    </submittedName>
</protein>